<feature type="transmembrane region" description="Helical" evidence="2">
    <location>
        <begin position="56"/>
        <end position="77"/>
    </location>
</feature>
<keyword evidence="2" id="KW-0812">Transmembrane</keyword>
<accession>A0A538SPT1</accession>
<evidence type="ECO:0000256" key="2">
    <source>
        <dbReference type="SAM" id="Phobius"/>
    </source>
</evidence>
<protein>
    <submittedName>
        <fullName evidence="3">Uncharacterized protein</fullName>
    </submittedName>
</protein>
<dbReference type="Proteomes" id="UP000317716">
    <property type="component" value="Unassembled WGS sequence"/>
</dbReference>
<keyword evidence="2" id="KW-0472">Membrane</keyword>
<dbReference type="AlphaFoldDB" id="A0A538SPT1"/>
<feature type="region of interest" description="Disordered" evidence="1">
    <location>
        <begin position="1"/>
        <end position="23"/>
    </location>
</feature>
<reference evidence="3 4" key="1">
    <citation type="journal article" date="2019" name="Nat. Microbiol.">
        <title>Mediterranean grassland soil C-N compound turnover is dependent on rainfall and depth, and is mediated by genomically divergent microorganisms.</title>
        <authorList>
            <person name="Diamond S."/>
            <person name="Andeer P.F."/>
            <person name="Li Z."/>
            <person name="Crits-Christoph A."/>
            <person name="Burstein D."/>
            <person name="Anantharaman K."/>
            <person name="Lane K.R."/>
            <person name="Thomas B.C."/>
            <person name="Pan C."/>
            <person name="Northen T.R."/>
            <person name="Banfield J.F."/>
        </authorList>
    </citation>
    <scope>NUCLEOTIDE SEQUENCE [LARGE SCALE GENOMIC DNA]</scope>
    <source>
        <strain evidence="3">WS_2</strain>
    </source>
</reference>
<organism evidence="3 4">
    <name type="scientific">Eiseniibacteriota bacterium</name>
    <dbReference type="NCBI Taxonomy" id="2212470"/>
    <lineage>
        <taxon>Bacteria</taxon>
        <taxon>Candidatus Eiseniibacteriota</taxon>
    </lineage>
</organism>
<name>A0A538SPT1_UNCEI</name>
<keyword evidence="2" id="KW-1133">Transmembrane helix</keyword>
<comment type="caution">
    <text evidence="3">The sequence shown here is derived from an EMBL/GenBank/DDBJ whole genome shotgun (WGS) entry which is preliminary data.</text>
</comment>
<evidence type="ECO:0000313" key="4">
    <source>
        <dbReference type="Proteomes" id="UP000317716"/>
    </source>
</evidence>
<evidence type="ECO:0000256" key="1">
    <source>
        <dbReference type="SAM" id="MobiDB-lite"/>
    </source>
</evidence>
<proteinExistence type="predicted"/>
<gene>
    <name evidence="3" type="ORF">E6K72_08525</name>
</gene>
<dbReference type="EMBL" id="VBOS01000300">
    <property type="protein sequence ID" value="TMQ53381.1"/>
    <property type="molecule type" value="Genomic_DNA"/>
</dbReference>
<sequence length="184" mass="19725">MHDEELTPAERAAMDALPRERPPDRALEERTVRALRAQGLLERPTVLRLALPATGWLAAAAAAVVLFAGGFVLGAWLESRHTTQVVLDMHQRDAADAAAMVQRTGSAYVSALSTLAAFAEKARPQELAPAREAAVNALHAAANQMVRLVPEEPVAVNILQGMARAAHGDSLETAAAEPRRVVWF</sequence>
<evidence type="ECO:0000313" key="3">
    <source>
        <dbReference type="EMBL" id="TMQ53381.1"/>
    </source>
</evidence>